<accession>A0A8K1G9R2</accession>
<evidence type="ECO:0000256" key="1">
    <source>
        <dbReference type="SAM" id="MobiDB-lite"/>
    </source>
</evidence>
<name>A0A8K1G9R2_9PASS</name>
<dbReference type="Proteomes" id="UP000796761">
    <property type="component" value="Unassembled WGS sequence"/>
</dbReference>
<feature type="region of interest" description="Disordered" evidence="1">
    <location>
        <begin position="1"/>
        <end position="22"/>
    </location>
</feature>
<proteinExistence type="predicted"/>
<organism evidence="2 3">
    <name type="scientific">Zosterops borbonicus</name>
    <dbReference type="NCBI Taxonomy" id="364589"/>
    <lineage>
        <taxon>Eukaryota</taxon>
        <taxon>Metazoa</taxon>
        <taxon>Chordata</taxon>
        <taxon>Craniata</taxon>
        <taxon>Vertebrata</taxon>
        <taxon>Euteleostomi</taxon>
        <taxon>Archelosauria</taxon>
        <taxon>Archosauria</taxon>
        <taxon>Dinosauria</taxon>
        <taxon>Saurischia</taxon>
        <taxon>Theropoda</taxon>
        <taxon>Coelurosauria</taxon>
        <taxon>Aves</taxon>
        <taxon>Neognathae</taxon>
        <taxon>Neoaves</taxon>
        <taxon>Telluraves</taxon>
        <taxon>Australaves</taxon>
        <taxon>Passeriformes</taxon>
        <taxon>Sylvioidea</taxon>
        <taxon>Zosteropidae</taxon>
        <taxon>Zosterops</taxon>
    </lineage>
</organism>
<evidence type="ECO:0000313" key="3">
    <source>
        <dbReference type="Proteomes" id="UP000796761"/>
    </source>
</evidence>
<sequence>QDPELEYRDGEQNEAPITQEEMQCQTERGVHAASELTACSEFSPLSRMSSNFPFTWQCPT</sequence>
<dbReference type="EMBL" id="SWJQ01000424">
    <property type="protein sequence ID" value="TRZ14595.1"/>
    <property type="molecule type" value="Genomic_DNA"/>
</dbReference>
<evidence type="ECO:0000313" key="2">
    <source>
        <dbReference type="EMBL" id="TRZ14595.1"/>
    </source>
</evidence>
<gene>
    <name evidence="2" type="ORF">HGM15179_012511</name>
</gene>
<feature type="non-terminal residue" evidence="2">
    <location>
        <position position="60"/>
    </location>
</feature>
<reference evidence="2" key="1">
    <citation type="submission" date="2019-04" db="EMBL/GenBank/DDBJ databases">
        <title>Genome assembly of Zosterops borbonicus 15179.</title>
        <authorList>
            <person name="Leroy T."/>
            <person name="Anselmetti Y."/>
            <person name="Tilak M.-K."/>
            <person name="Nabholz B."/>
        </authorList>
    </citation>
    <scope>NUCLEOTIDE SEQUENCE</scope>
    <source>
        <strain evidence="2">HGM_15179</strain>
        <tissue evidence="2">Muscle</tissue>
    </source>
</reference>
<dbReference type="AlphaFoldDB" id="A0A8K1G9R2"/>
<protein>
    <submittedName>
        <fullName evidence="2">Uncharacterized protein</fullName>
    </submittedName>
</protein>
<feature type="compositionally biased region" description="Basic and acidic residues" evidence="1">
    <location>
        <begin position="1"/>
        <end position="11"/>
    </location>
</feature>
<keyword evidence="3" id="KW-1185">Reference proteome</keyword>
<comment type="caution">
    <text evidence="2">The sequence shown here is derived from an EMBL/GenBank/DDBJ whole genome shotgun (WGS) entry which is preliminary data.</text>
</comment>
<feature type="non-terminal residue" evidence="2">
    <location>
        <position position="1"/>
    </location>
</feature>